<keyword evidence="2" id="KW-1185">Reference proteome</keyword>
<comment type="caution">
    <text evidence="1">The sequence shown here is derived from an EMBL/GenBank/DDBJ whole genome shotgun (WGS) entry which is preliminary data.</text>
</comment>
<protein>
    <submittedName>
        <fullName evidence="1">Uncharacterized protein</fullName>
    </submittedName>
</protein>
<name>A0ACC0JIS4_CHOFU</name>
<organism evidence="1 2">
    <name type="scientific">Choristoneura fumiferana</name>
    <name type="common">Spruce budworm moth</name>
    <name type="synonym">Archips fumiferana</name>
    <dbReference type="NCBI Taxonomy" id="7141"/>
    <lineage>
        <taxon>Eukaryota</taxon>
        <taxon>Metazoa</taxon>
        <taxon>Ecdysozoa</taxon>
        <taxon>Arthropoda</taxon>
        <taxon>Hexapoda</taxon>
        <taxon>Insecta</taxon>
        <taxon>Pterygota</taxon>
        <taxon>Neoptera</taxon>
        <taxon>Endopterygota</taxon>
        <taxon>Lepidoptera</taxon>
        <taxon>Glossata</taxon>
        <taxon>Ditrysia</taxon>
        <taxon>Tortricoidea</taxon>
        <taxon>Tortricidae</taxon>
        <taxon>Tortricinae</taxon>
        <taxon>Choristoneura</taxon>
    </lineage>
</organism>
<sequence length="1071" mass="124468">MLKIGGGAVLIAAIVAVFVVATQGRDPDLEALEHEGREYIMQLDIATGIRRKIAHKAEWDYTSNITKENEEKKIQLQLEISKQEKAAWEDTKMYRWQDFQDVTLRRMFKKYSQLGVAALPDDKYKLLMKSVSGMESNYATSKICSYKNPTKCDLALEPDITEIFAHSQNVSELEHTWIEWHKAAGTRAKDNFTQYVTLNNEAAKLNGFKDVAEWWQSEYEVADFEQQLAKLWEDVKPLYQQLHAYVRKQLRDKYGPEIVSAKGPIPAHLLGNMWAQTWSNIESYTRPYPDKKEIDVTQAMKDQNYTPLKMFKMSDEFFRSLNLTAMPEKFWQNSIIEKPTDREIVCHASAWDFYDGEDFRIKQCTTVDYEYFQTTHHEMGHIQYFLQYKHLPIIFRDGANPGFHEAVGDTIALSVSSPKHLRRVGLINGDAEDEQTEINQLYKMGIDKIVFLPFAYTLDLFRYGVFRGTTTPDDYNCHYWRLRESLQGVEPPVNRTEEDFDAAAKYHVSADVEYARYYVSFIIQFQFHRTLCELAGEYSPTKKLVDCDIYQSVEAGNALANMLRMGSSHPWPDAMEALTGQRQMKADGLLEYFKPLHEWLKTENERTGEFIGWEASKTPLVGAIASVFIVAAQGRAAERAAEEAAGRDYMRRLDELTSKLKNRKVIASWDYETNITKQNEERMLQISLDVAEEEKENWKETMTYLWREFEDEDLKRMFQKYTKLGTSALPEDLNQRLIQAINNMQSTYAKATICDYKIKTKCDLHVEPEVTDIFANSDDPEELKHAWVEWHKAAGAPSKGNFTEYVQMDNEAAHLNGYESVAEWWLSEYETADSEEQFANLWSQIKPLYQQIHAYKYTPYKIFKTAEEFFTSINLKPLPDLFWDKSIIEKPDDGREMVCHASAWDFFDGEDFRIRQCTAVTNAFFKTTHHELGHIQYYLQYKDLPVIYREGANPGFHEAVGDVIALSVSTPKHLRVMGLLKDETDDEESEINQLYKMGLDKIVFLPFGYLLDLFRYAVFRGFTTPRDYNCHFWQLREALQGVEPPVPRTEDDFDPAAKYHISADVEYMRSD</sequence>
<dbReference type="EMBL" id="CM046104">
    <property type="protein sequence ID" value="KAI8423961.1"/>
    <property type="molecule type" value="Genomic_DNA"/>
</dbReference>
<reference evidence="1 2" key="1">
    <citation type="journal article" date="2022" name="Genome Biol. Evol.">
        <title>The Spruce Budworm Genome: Reconstructing the Evolutionary History of Antifreeze Proteins.</title>
        <authorList>
            <person name="Beliveau C."/>
            <person name="Gagne P."/>
            <person name="Picq S."/>
            <person name="Vernygora O."/>
            <person name="Keeling C.I."/>
            <person name="Pinkney K."/>
            <person name="Doucet D."/>
            <person name="Wen F."/>
            <person name="Johnston J.S."/>
            <person name="Maaroufi H."/>
            <person name="Boyle B."/>
            <person name="Laroche J."/>
            <person name="Dewar K."/>
            <person name="Juretic N."/>
            <person name="Blackburn G."/>
            <person name="Nisole A."/>
            <person name="Brunet B."/>
            <person name="Brandao M."/>
            <person name="Lumley L."/>
            <person name="Duan J."/>
            <person name="Quan G."/>
            <person name="Lucarotti C.J."/>
            <person name="Roe A.D."/>
            <person name="Sperling F.A.H."/>
            <person name="Levesque R.C."/>
            <person name="Cusson M."/>
        </authorList>
    </citation>
    <scope>NUCLEOTIDE SEQUENCE [LARGE SCALE GENOMIC DNA]</scope>
    <source>
        <strain evidence="1">Glfc:IPQL:Cfum</strain>
    </source>
</reference>
<gene>
    <name evidence="1" type="ORF">MSG28_002630</name>
</gene>
<accession>A0ACC0JIS4</accession>
<evidence type="ECO:0000313" key="1">
    <source>
        <dbReference type="EMBL" id="KAI8423961.1"/>
    </source>
</evidence>
<evidence type="ECO:0000313" key="2">
    <source>
        <dbReference type="Proteomes" id="UP001064048"/>
    </source>
</evidence>
<dbReference type="Proteomes" id="UP001064048">
    <property type="component" value="Chromosome 4"/>
</dbReference>
<proteinExistence type="predicted"/>